<feature type="domain" description="Membrane transport protein MMPL" evidence="8">
    <location>
        <begin position="12"/>
        <end position="163"/>
    </location>
</feature>
<name>A0A238WVF7_9PSEU</name>
<evidence type="ECO:0000256" key="6">
    <source>
        <dbReference type="ARBA" id="ARBA00023136"/>
    </source>
</evidence>
<dbReference type="Gene3D" id="1.20.1640.10">
    <property type="entry name" value="Multidrug efflux transporter AcrB transmembrane domain"/>
    <property type="match status" value="1"/>
</dbReference>
<accession>A0A238WVF7</accession>
<dbReference type="Proteomes" id="UP000198348">
    <property type="component" value="Unassembled WGS sequence"/>
</dbReference>
<protein>
    <submittedName>
        <fullName evidence="9">MMPL family protein</fullName>
    </submittedName>
</protein>
<dbReference type="PANTHER" id="PTHR33406">
    <property type="entry name" value="MEMBRANE PROTEIN MJ1562-RELATED"/>
    <property type="match status" value="1"/>
</dbReference>
<keyword evidence="10" id="KW-1185">Reference proteome</keyword>
<keyword evidence="3" id="KW-1003">Cell membrane</keyword>
<feature type="transmembrane region" description="Helical" evidence="7">
    <location>
        <begin position="106"/>
        <end position="124"/>
    </location>
</feature>
<evidence type="ECO:0000256" key="5">
    <source>
        <dbReference type="ARBA" id="ARBA00022989"/>
    </source>
</evidence>
<organism evidence="9 10">
    <name type="scientific">Haloechinothrix alba</name>
    <dbReference type="NCBI Taxonomy" id="664784"/>
    <lineage>
        <taxon>Bacteria</taxon>
        <taxon>Bacillati</taxon>
        <taxon>Actinomycetota</taxon>
        <taxon>Actinomycetes</taxon>
        <taxon>Pseudonocardiales</taxon>
        <taxon>Pseudonocardiaceae</taxon>
        <taxon>Haloechinothrix</taxon>
    </lineage>
</organism>
<dbReference type="EMBL" id="FZNW01000007">
    <property type="protein sequence ID" value="SNR50174.1"/>
    <property type="molecule type" value="Genomic_DNA"/>
</dbReference>
<dbReference type="Pfam" id="PF03176">
    <property type="entry name" value="MMPL"/>
    <property type="match status" value="1"/>
</dbReference>
<evidence type="ECO:0000256" key="3">
    <source>
        <dbReference type="ARBA" id="ARBA00022475"/>
    </source>
</evidence>
<gene>
    <name evidence="9" type="ORF">SAMN06265360_107239</name>
</gene>
<comment type="similarity">
    <text evidence="2">Belongs to the resistance-nodulation-cell division (RND) (TC 2.A.6) family. MmpL subfamily.</text>
</comment>
<feature type="transmembrane region" description="Helical" evidence="7">
    <location>
        <begin position="130"/>
        <end position="150"/>
    </location>
</feature>
<evidence type="ECO:0000313" key="9">
    <source>
        <dbReference type="EMBL" id="SNR50174.1"/>
    </source>
</evidence>
<dbReference type="PANTHER" id="PTHR33406:SF11">
    <property type="entry name" value="MEMBRANE PROTEIN SCO6666-RELATED"/>
    <property type="match status" value="1"/>
</dbReference>
<dbReference type="InterPro" id="IPR050545">
    <property type="entry name" value="Mycobact_MmpL"/>
</dbReference>
<evidence type="ECO:0000259" key="8">
    <source>
        <dbReference type="Pfam" id="PF03176"/>
    </source>
</evidence>
<dbReference type="InterPro" id="IPR004869">
    <property type="entry name" value="MMPL_dom"/>
</dbReference>
<evidence type="ECO:0000256" key="2">
    <source>
        <dbReference type="ARBA" id="ARBA00010157"/>
    </source>
</evidence>
<evidence type="ECO:0000313" key="10">
    <source>
        <dbReference type="Proteomes" id="UP000198348"/>
    </source>
</evidence>
<evidence type="ECO:0000256" key="4">
    <source>
        <dbReference type="ARBA" id="ARBA00022692"/>
    </source>
</evidence>
<sequence length="199" mass="21171">MRGDVAVSALQSPFEAGTVSEDGHIAYAQVQYAVQPLDLSEHTRELLDDIGGTSDDTGVRVEVGGSAMQPEPEPPKNEIIGLAVAAVVLTLALGSLVAAGLPLVTGLIGVGIGVAGVTAATAWFDLASETYMLALMLGLAVTIDYALFIITRYRHERSAATNRSTPSHAPWVPRATRWSSPGRSCASRWRPCRWWVSRS</sequence>
<evidence type="ECO:0000256" key="1">
    <source>
        <dbReference type="ARBA" id="ARBA00004651"/>
    </source>
</evidence>
<keyword evidence="6 7" id="KW-0472">Membrane</keyword>
<comment type="subcellular location">
    <subcellularLocation>
        <location evidence="1">Cell membrane</location>
        <topology evidence="1">Multi-pass membrane protein</topology>
    </subcellularLocation>
</comment>
<dbReference type="SUPFAM" id="SSF82866">
    <property type="entry name" value="Multidrug efflux transporter AcrB transmembrane domain"/>
    <property type="match status" value="1"/>
</dbReference>
<reference evidence="9 10" key="1">
    <citation type="submission" date="2017-06" db="EMBL/GenBank/DDBJ databases">
        <authorList>
            <person name="Kim H.J."/>
            <person name="Triplett B.A."/>
        </authorList>
    </citation>
    <scope>NUCLEOTIDE SEQUENCE [LARGE SCALE GENOMIC DNA]</scope>
    <source>
        <strain evidence="9 10">DSM 45207</strain>
    </source>
</reference>
<dbReference type="GO" id="GO:0005886">
    <property type="term" value="C:plasma membrane"/>
    <property type="evidence" value="ECO:0007669"/>
    <property type="project" value="UniProtKB-SubCell"/>
</dbReference>
<keyword evidence="4 7" id="KW-0812">Transmembrane</keyword>
<feature type="transmembrane region" description="Helical" evidence="7">
    <location>
        <begin position="79"/>
        <end position="99"/>
    </location>
</feature>
<keyword evidence="5 7" id="KW-1133">Transmembrane helix</keyword>
<dbReference type="AlphaFoldDB" id="A0A238WVF7"/>
<evidence type="ECO:0000256" key="7">
    <source>
        <dbReference type="SAM" id="Phobius"/>
    </source>
</evidence>
<proteinExistence type="inferred from homology"/>